<comment type="caution">
    <text evidence="3">The sequence shown here is derived from an EMBL/GenBank/DDBJ whole genome shotgun (WGS) entry which is preliminary data.</text>
</comment>
<dbReference type="Pfam" id="PF13558">
    <property type="entry name" value="SbcC_Walker_B"/>
    <property type="match status" value="1"/>
</dbReference>
<dbReference type="PANTHER" id="PTHR32114:SF2">
    <property type="entry name" value="ABC TRANSPORTER ABCH.3"/>
    <property type="match status" value="1"/>
</dbReference>
<accession>A0ABP8KQ86</accession>
<evidence type="ECO:0000256" key="1">
    <source>
        <dbReference type="SAM" id="Coils"/>
    </source>
</evidence>
<protein>
    <submittedName>
        <fullName evidence="3">AAA family ATPase</fullName>
    </submittedName>
</protein>
<keyword evidence="4" id="KW-1185">Reference proteome</keyword>
<dbReference type="InterPro" id="IPR027417">
    <property type="entry name" value="P-loop_NTPase"/>
</dbReference>
<feature type="coiled-coil region" evidence="1">
    <location>
        <begin position="489"/>
        <end position="523"/>
    </location>
</feature>
<evidence type="ECO:0000313" key="3">
    <source>
        <dbReference type="EMBL" id="GAA4411966.1"/>
    </source>
</evidence>
<keyword evidence="1" id="KW-0175">Coiled coil</keyword>
<organism evidence="3 4">
    <name type="scientific">Nibrella viscosa</name>
    <dbReference type="NCBI Taxonomy" id="1084524"/>
    <lineage>
        <taxon>Bacteria</taxon>
        <taxon>Pseudomonadati</taxon>
        <taxon>Bacteroidota</taxon>
        <taxon>Cytophagia</taxon>
        <taxon>Cytophagales</taxon>
        <taxon>Spirosomataceae</taxon>
        <taxon>Nibrella</taxon>
    </lineage>
</organism>
<evidence type="ECO:0000259" key="2">
    <source>
        <dbReference type="Pfam" id="PF13476"/>
    </source>
</evidence>
<dbReference type="RefSeq" id="WP_345269554.1">
    <property type="nucleotide sequence ID" value="NZ_BAABHB010000008.1"/>
</dbReference>
<feature type="domain" description="Rad50/SbcC-type AAA" evidence="2">
    <location>
        <begin position="6"/>
        <end position="220"/>
    </location>
</feature>
<sequence length="1025" mass="117095">MKIRQIRFRNINSYYGEHPPIQFTDGVLNSTGLFIIAGPTGAGKSTLLDVITLALFNRVPRLSGAISLPNITEEGLIVNQQASRETGTAAYAEVEYIVDEKMYRSRWSIKKNRNGNWNNYEMEVSALDKDGNGQLFPIKDLRDFPKKNEELIGLTYEQFVRSIVLAQGAFDQFLKSKAADRSKMLEKITGTEIYRQLSQRVFSINKEYTEKITNKQTEVELIQVLSEEAVDALKQEQQTVDDRLKLLADEITYFSTEYTLLQTIAETTRQLNTLDHREQVLLTQQEDFAGEAQRLQRHEQVADLATALADLANAESSRKAAAIDQQKAQSSMDTLQQQVDEVLSQGQTLIRQPLQEETVEPQIIRFREQVLDLSQQIKEEDAKATQPLQSVLRTIQRTSDNWYKQLDPQESELAVLQIETRRQEVSAELTQLTASHPTVLPNTLQQEIDRLIYREGEIGELIRLQVQQQERLLNGHELNELIQEKKQFIAAQADALERLRAEVDQLEKRKIELEEQRLRLKQEANLEDLRQALQDGEPCPLCGSLDHPYAHHYIVQVGTAEVELQLAIADWKQKAKAYEGVQQTVLKAKAEEEAHTARRDEMRDIYTQKRIEINQKLAALALDESATPEVLKDEQAYLQHQRKNLTSLQLLWDQQNILIQLGEDLQIVQQSRKRVQALKAEKDALYAGDDIKERCERLISRFNSLSRQRDTQKELLSKATDTYTQANNQIIALSQHLQPILQERGFTDPASARLSLLDGVTLRRLQEQKKGLEKEADEITRKRIEETQKRDAAITARQTALSFDKVEEKLSEAKKEERQKIEQVGYLKKQLETDQNERKRSKALRKELKQLEAEAESWRKLNQMIGSAKGDEYSKFAQSLTLSQLIGLANRRLKDLSDRYLILKPRDGQDDLFVLDLYQGSAERSVASLSGGETFTLSLALALGLSDLASQNVQIDSLFIDEGFGTLDPETLDTAIVMLEKLQQDSQKTIGIISHRQEVKERISIQIQVEKGIDGNSKFKVTELV</sequence>
<gene>
    <name evidence="3" type="ORF">GCM10023187_38490</name>
</gene>
<dbReference type="SUPFAM" id="SSF52540">
    <property type="entry name" value="P-loop containing nucleoside triphosphate hydrolases"/>
    <property type="match status" value="1"/>
</dbReference>
<name>A0ABP8KQ86_9BACT</name>
<dbReference type="Pfam" id="PF13476">
    <property type="entry name" value="AAA_23"/>
    <property type="match status" value="1"/>
</dbReference>
<feature type="coiled-coil region" evidence="1">
    <location>
        <begin position="762"/>
        <end position="861"/>
    </location>
</feature>
<dbReference type="PANTHER" id="PTHR32114">
    <property type="entry name" value="ABC TRANSPORTER ABCH.3"/>
    <property type="match status" value="1"/>
</dbReference>
<dbReference type="Proteomes" id="UP001500936">
    <property type="component" value="Unassembled WGS sequence"/>
</dbReference>
<dbReference type="EMBL" id="BAABHB010000008">
    <property type="protein sequence ID" value="GAA4411966.1"/>
    <property type="molecule type" value="Genomic_DNA"/>
</dbReference>
<reference evidence="4" key="1">
    <citation type="journal article" date="2019" name="Int. J. Syst. Evol. Microbiol.">
        <title>The Global Catalogue of Microorganisms (GCM) 10K type strain sequencing project: providing services to taxonomists for standard genome sequencing and annotation.</title>
        <authorList>
            <consortium name="The Broad Institute Genomics Platform"/>
            <consortium name="The Broad Institute Genome Sequencing Center for Infectious Disease"/>
            <person name="Wu L."/>
            <person name="Ma J."/>
        </authorList>
    </citation>
    <scope>NUCLEOTIDE SEQUENCE [LARGE SCALE GENOMIC DNA]</scope>
    <source>
        <strain evidence="4">JCM 17925</strain>
    </source>
</reference>
<dbReference type="Gene3D" id="3.40.50.300">
    <property type="entry name" value="P-loop containing nucleotide triphosphate hydrolases"/>
    <property type="match status" value="2"/>
</dbReference>
<evidence type="ECO:0000313" key="4">
    <source>
        <dbReference type="Proteomes" id="UP001500936"/>
    </source>
</evidence>
<proteinExistence type="predicted"/>
<dbReference type="InterPro" id="IPR038729">
    <property type="entry name" value="Rad50/SbcC_AAA"/>
</dbReference>